<name>A0ABS6T4P3_9RHOB</name>
<protein>
    <recommendedName>
        <fullName evidence="4">Secreted protein</fullName>
    </recommendedName>
</protein>
<comment type="caution">
    <text evidence="2">The sequence shown here is derived from an EMBL/GenBank/DDBJ whole genome shotgun (WGS) entry which is preliminary data.</text>
</comment>
<evidence type="ECO:0008006" key="4">
    <source>
        <dbReference type="Google" id="ProtNLM"/>
    </source>
</evidence>
<evidence type="ECO:0000256" key="1">
    <source>
        <dbReference type="SAM" id="SignalP"/>
    </source>
</evidence>
<feature type="chain" id="PRO_5045324719" description="Secreted protein" evidence="1">
    <location>
        <begin position="23"/>
        <end position="97"/>
    </location>
</feature>
<gene>
    <name evidence="2" type="ORF">KJP28_14970</name>
</gene>
<dbReference type="EMBL" id="JAHUZE010000003">
    <property type="protein sequence ID" value="MBV7380233.1"/>
    <property type="molecule type" value="Genomic_DNA"/>
</dbReference>
<organism evidence="2 3">
    <name type="scientific">Maritimibacter dapengensis</name>
    <dbReference type="NCBI Taxonomy" id="2836868"/>
    <lineage>
        <taxon>Bacteria</taxon>
        <taxon>Pseudomonadati</taxon>
        <taxon>Pseudomonadota</taxon>
        <taxon>Alphaproteobacteria</taxon>
        <taxon>Rhodobacterales</taxon>
        <taxon>Roseobacteraceae</taxon>
        <taxon>Maritimibacter</taxon>
    </lineage>
</organism>
<accession>A0ABS6T4P3</accession>
<keyword evidence="1" id="KW-0732">Signal</keyword>
<dbReference type="Proteomes" id="UP000756530">
    <property type="component" value="Unassembled WGS sequence"/>
</dbReference>
<feature type="signal peptide" evidence="1">
    <location>
        <begin position="1"/>
        <end position="22"/>
    </location>
</feature>
<dbReference type="RefSeq" id="WP_218393417.1">
    <property type="nucleotide sequence ID" value="NZ_JAHUZE010000003.1"/>
</dbReference>
<keyword evidence="3" id="KW-1185">Reference proteome</keyword>
<sequence length="97" mass="10625">MKHSILLLAFALSTALASPASAACFADYKAKQDNPLKLHYGVIQLPDRVCGSTQDARPVVSRRIGADGWTLLNVLSIFDQNGLEQRKASAGEFFLRY</sequence>
<evidence type="ECO:0000313" key="3">
    <source>
        <dbReference type="Proteomes" id="UP000756530"/>
    </source>
</evidence>
<reference evidence="2 3" key="1">
    <citation type="submission" date="2021-05" db="EMBL/GenBank/DDBJ databases">
        <title>Culturable bacteria isolated from Daya Bay.</title>
        <authorList>
            <person name="Zheng W."/>
            <person name="Yu S."/>
            <person name="Huang Y."/>
        </authorList>
    </citation>
    <scope>NUCLEOTIDE SEQUENCE [LARGE SCALE GENOMIC DNA]</scope>
    <source>
        <strain evidence="2 3">DP4N28-5</strain>
    </source>
</reference>
<dbReference type="PROSITE" id="PS51257">
    <property type="entry name" value="PROKAR_LIPOPROTEIN"/>
    <property type="match status" value="1"/>
</dbReference>
<evidence type="ECO:0000313" key="2">
    <source>
        <dbReference type="EMBL" id="MBV7380233.1"/>
    </source>
</evidence>
<proteinExistence type="predicted"/>